<dbReference type="GO" id="GO:0015648">
    <property type="term" value="F:lipid-linked peptidoglycan transporter activity"/>
    <property type="evidence" value="ECO:0007669"/>
    <property type="project" value="TreeGrafter"/>
</dbReference>
<dbReference type="RefSeq" id="WP_210598579.1">
    <property type="nucleotide sequence ID" value="NZ_JAGKSQ010000007.1"/>
</dbReference>
<evidence type="ECO:0000256" key="9">
    <source>
        <dbReference type="ARBA" id="ARBA00023136"/>
    </source>
</evidence>
<feature type="transmembrane region" description="Helical" evidence="11">
    <location>
        <begin position="50"/>
        <end position="66"/>
    </location>
</feature>
<evidence type="ECO:0000256" key="6">
    <source>
        <dbReference type="ARBA" id="ARBA00022960"/>
    </source>
</evidence>
<dbReference type="InterPro" id="IPR011923">
    <property type="entry name" value="RodA/MrdB"/>
</dbReference>
<dbReference type="Proteomes" id="UP000678228">
    <property type="component" value="Unassembled WGS sequence"/>
</dbReference>
<feature type="transmembrane region" description="Helical" evidence="11">
    <location>
        <begin position="357"/>
        <end position="377"/>
    </location>
</feature>
<dbReference type="GO" id="GO:0051301">
    <property type="term" value="P:cell division"/>
    <property type="evidence" value="ECO:0007669"/>
    <property type="project" value="InterPro"/>
</dbReference>
<dbReference type="InterPro" id="IPR018365">
    <property type="entry name" value="Cell_cycle_FtsW-rel_CS"/>
</dbReference>
<dbReference type="GO" id="GO:0008360">
    <property type="term" value="P:regulation of cell shape"/>
    <property type="evidence" value="ECO:0007669"/>
    <property type="project" value="UniProtKB-KW"/>
</dbReference>
<accession>A0A940X0H1</accession>
<dbReference type="NCBIfam" id="TIGR02210">
    <property type="entry name" value="rodA_shape"/>
    <property type="match status" value="1"/>
</dbReference>
<evidence type="ECO:0000256" key="4">
    <source>
        <dbReference type="ARBA" id="ARBA00022679"/>
    </source>
</evidence>
<dbReference type="Pfam" id="PF01098">
    <property type="entry name" value="FTSW_RODA_SPOVE"/>
    <property type="match status" value="1"/>
</dbReference>
<comment type="caution">
    <text evidence="12">The sequence shown here is derived from an EMBL/GenBank/DDBJ whole genome shotgun (WGS) entry which is preliminary data.</text>
</comment>
<sequence length="392" mass="44234">MDTGKTYMQKIDYSILFFIFLLMCFSLLAINSGSGQYYSNDPTFFVKRQVIWFVIGFFAVAGMMIFDYDLYKNLTYTMYGVGLLLLLLVAFSPLGVYQNGAQSWLDIGIGTFQPSEFMKIFLILALAKVMSSITRRKEISFKSDVMIVMKIMALFIPPFLLVLREPDLGTALVLTSIVATMLLMSGITWRMLTLLFTLVIAGLGTLVWLFFYRIDLFSLFIKKHQLDRFYGWLSPEEHSAGYGYQLVEAMKGIGSGQLYGSGYLQGIQTQTNRVPELHTDFIFTVIGEEFGFVGATVLIIIYFLMFYRMIIIAATCNNLYGTYLVSGIIGFLVFQVFENIAMTIGLMPITGLPLPFVSYGGTSLLTNMVAIGLVLNVGMRTKHYMFQVDEDN</sequence>
<dbReference type="EMBL" id="JAGKSQ010000007">
    <property type="protein sequence ID" value="MBP3952731.1"/>
    <property type="molecule type" value="Genomic_DNA"/>
</dbReference>
<evidence type="ECO:0000256" key="10">
    <source>
        <dbReference type="ARBA" id="ARBA00023316"/>
    </source>
</evidence>
<feature type="transmembrane region" description="Helical" evidence="11">
    <location>
        <begin position="281"/>
        <end position="307"/>
    </location>
</feature>
<evidence type="ECO:0000256" key="3">
    <source>
        <dbReference type="ARBA" id="ARBA00022676"/>
    </source>
</evidence>
<keyword evidence="10" id="KW-0961">Cell wall biogenesis/degradation</keyword>
<feature type="transmembrane region" description="Helical" evidence="11">
    <location>
        <begin position="169"/>
        <end position="187"/>
    </location>
</feature>
<feature type="transmembrane region" description="Helical" evidence="11">
    <location>
        <begin position="194"/>
        <end position="214"/>
    </location>
</feature>
<keyword evidence="4" id="KW-0808">Transferase</keyword>
<keyword evidence="3" id="KW-0328">Glycosyltransferase</keyword>
<dbReference type="GO" id="GO:0032153">
    <property type="term" value="C:cell division site"/>
    <property type="evidence" value="ECO:0007669"/>
    <property type="project" value="TreeGrafter"/>
</dbReference>
<evidence type="ECO:0000256" key="1">
    <source>
        <dbReference type="ARBA" id="ARBA00004141"/>
    </source>
</evidence>
<dbReference type="InterPro" id="IPR001182">
    <property type="entry name" value="FtsW/RodA"/>
</dbReference>
<evidence type="ECO:0000256" key="11">
    <source>
        <dbReference type="SAM" id="Phobius"/>
    </source>
</evidence>
<keyword evidence="6" id="KW-0133">Cell shape</keyword>
<reference evidence="12" key="1">
    <citation type="submission" date="2021-03" db="EMBL/GenBank/DDBJ databases">
        <title>Bacillus suaedae sp. nov., isolated from Suaeda aralocaspica.</title>
        <authorList>
            <person name="Lei R.F.R."/>
        </authorList>
    </citation>
    <scope>NUCLEOTIDE SEQUENCE</scope>
    <source>
        <strain evidence="12">YZJH907-2</strain>
    </source>
</reference>
<organism evidence="12 13">
    <name type="scientific">Halalkalibacter suaedae</name>
    <dbReference type="NCBI Taxonomy" id="2822140"/>
    <lineage>
        <taxon>Bacteria</taxon>
        <taxon>Bacillati</taxon>
        <taxon>Bacillota</taxon>
        <taxon>Bacilli</taxon>
        <taxon>Bacillales</taxon>
        <taxon>Bacillaceae</taxon>
        <taxon>Halalkalibacter</taxon>
    </lineage>
</organism>
<evidence type="ECO:0000256" key="8">
    <source>
        <dbReference type="ARBA" id="ARBA00022989"/>
    </source>
</evidence>
<feature type="transmembrane region" description="Helical" evidence="11">
    <location>
        <begin position="145"/>
        <end position="163"/>
    </location>
</feature>
<evidence type="ECO:0000256" key="5">
    <source>
        <dbReference type="ARBA" id="ARBA00022692"/>
    </source>
</evidence>
<evidence type="ECO:0000256" key="7">
    <source>
        <dbReference type="ARBA" id="ARBA00022984"/>
    </source>
</evidence>
<comment type="subcellular location">
    <subcellularLocation>
        <location evidence="1">Membrane</location>
        <topology evidence="1">Multi-pass membrane protein</topology>
    </subcellularLocation>
</comment>
<evidence type="ECO:0000313" key="13">
    <source>
        <dbReference type="Proteomes" id="UP000678228"/>
    </source>
</evidence>
<keyword evidence="9 11" id="KW-0472">Membrane</keyword>
<gene>
    <name evidence="12" type="primary">rodA</name>
    <name evidence="12" type="ORF">J7W16_16540</name>
</gene>
<keyword evidence="2" id="KW-1003">Cell membrane</keyword>
<feature type="transmembrane region" description="Helical" evidence="11">
    <location>
        <begin position="78"/>
        <end position="97"/>
    </location>
</feature>
<feature type="transmembrane region" description="Helical" evidence="11">
    <location>
        <begin position="319"/>
        <end position="337"/>
    </location>
</feature>
<name>A0A940X0H1_9BACI</name>
<keyword evidence="13" id="KW-1185">Reference proteome</keyword>
<dbReference type="PANTHER" id="PTHR30474">
    <property type="entry name" value="CELL CYCLE PROTEIN"/>
    <property type="match status" value="1"/>
</dbReference>
<dbReference type="GO" id="GO:0071555">
    <property type="term" value="P:cell wall organization"/>
    <property type="evidence" value="ECO:0007669"/>
    <property type="project" value="UniProtKB-KW"/>
</dbReference>
<dbReference type="PANTHER" id="PTHR30474:SF1">
    <property type="entry name" value="PEPTIDOGLYCAN GLYCOSYLTRANSFERASE MRDB"/>
    <property type="match status" value="1"/>
</dbReference>
<dbReference type="GO" id="GO:0016757">
    <property type="term" value="F:glycosyltransferase activity"/>
    <property type="evidence" value="ECO:0007669"/>
    <property type="project" value="UniProtKB-KW"/>
</dbReference>
<dbReference type="AlphaFoldDB" id="A0A940X0H1"/>
<evidence type="ECO:0000256" key="2">
    <source>
        <dbReference type="ARBA" id="ARBA00022475"/>
    </source>
</evidence>
<dbReference type="GO" id="GO:0005886">
    <property type="term" value="C:plasma membrane"/>
    <property type="evidence" value="ECO:0007669"/>
    <property type="project" value="TreeGrafter"/>
</dbReference>
<keyword evidence="7" id="KW-0573">Peptidoglycan synthesis</keyword>
<feature type="transmembrane region" description="Helical" evidence="11">
    <location>
        <begin position="12"/>
        <end position="30"/>
    </location>
</feature>
<proteinExistence type="predicted"/>
<keyword evidence="5 11" id="KW-0812">Transmembrane</keyword>
<evidence type="ECO:0000313" key="12">
    <source>
        <dbReference type="EMBL" id="MBP3952731.1"/>
    </source>
</evidence>
<keyword evidence="8 11" id="KW-1133">Transmembrane helix</keyword>
<dbReference type="PROSITE" id="PS00428">
    <property type="entry name" value="FTSW_RODA_SPOVE"/>
    <property type="match status" value="1"/>
</dbReference>
<protein>
    <submittedName>
        <fullName evidence="12">Rod shape-determining protein RodA</fullName>
    </submittedName>
</protein>
<dbReference type="GO" id="GO:0009252">
    <property type="term" value="P:peptidoglycan biosynthetic process"/>
    <property type="evidence" value="ECO:0007669"/>
    <property type="project" value="UniProtKB-KW"/>
</dbReference>